<dbReference type="AlphaFoldDB" id="A0A9P6I4G2"/>
<dbReference type="EMBL" id="JAATWM020000021">
    <property type="protein sequence ID" value="KAF9875660.1"/>
    <property type="molecule type" value="Genomic_DNA"/>
</dbReference>
<evidence type="ECO:0000313" key="3">
    <source>
        <dbReference type="Proteomes" id="UP000781932"/>
    </source>
</evidence>
<dbReference type="OrthoDB" id="4159838at2759"/>
<reference evidence="2" key="1">
    <citation type="submission" date="2020-03" db="EMBL/GenBank/DDBJ databases">
        <authorList>
            <person name="He L."/>
        </authorList>
    </citation>
    <scope>NUCLEOTIDE SEQUENCE</scope>
    <source>
        <strain evidence="2">CkLH20</strain>
    </source>
</reference>
<dbReference type="Proteomes" id="UP000781932">
    <property type="component" value="Unassembled WGS sequence"/>
</dbReference>
<evidence type="ECO:0000256" key="1">
    <source>
        <dbReference type="SAM" id="MobiDB-lite"/>
    </source>
</evidence>
<proteinExistence type="predicted"/>
<feature type="compositionally biased region" description="Basic and acidic residues" evidence="1">
    <location>
        <begin position="342"/>
        <end position="358"/>
    </location>
</feature>
<feature type="region of interest" description="Disordered" evidence="1">
    <location>
        <begin position="305"/>
        <end position="358"/>
    </location>
</feature>
<feature type="compositionally biased region" description="Basic residues" evidence="1">
    <location>
        <begin position="331"/>
        <end position="341"/>
    </location>
</feature>
<sequence>MWTASLSSILDGKTNPWAIRFVSTGLSILSTSSPGKRRTRTPEATSARENPALQTLIGVLGAISAMAMLSQNFGSAAGMAEKQRQDRTQKVVLQVVGEAIALVMSQGGGRESSYPLLLAAFLSSDTIETLGIATKTALQTIWFQENQARETSGMAKQPQLHSSTVALVCSIAHCCSKATSQPSSHYFAAVCKLAEELQIPRLRELRTDGAFLLAQETDDLRDLIFAETLMGGSPSEKGFTRHHRPRGALFSGYRWEEGISEWIAMSPAKRREIIANNDTVLRRSSRSGRGKKNASVVYSGPELSAEAAGAADESGPQMSMNEPDGSSGHHVDRRRAGKRKAVHDGPRVHNSRLEKDKAQNQLGNGVDELSATFQENHLGKSRLGSTAVKTWGGSQRRTRTGKTGRRKALADLTILTNVTGLDDDELGL</sequence>
<gene>
    <name evidence="2" type="ORF">CkaCkLH20_07041</name>
</gene>
<dbReference type="GeneID" id="62162832"/>
<reference evidence="2" key="2">
    <citation type="submission" date="2020-11" db="EMBL/GenBank/DDBJ databases">
        <title>Whole genome sequencing of Colletotrichum sp.</title>
        <authorList>
            <person name="Li H."/>
        </authorList>
    </citation>
    <scope>NUCLEOTIDE SEQUENCE</scope>
    <source>
        <strain evidence="2">CkLH20</strain>
    </source>
</reference>
<feature type="compositionally biased region" description="Low complexity" evidence="1">
    <location>
        <begin position="305"/>
        <end position="315"/>
    </location>
</feature>
<protein>
    <submittedName>
        <fullName evidence="2">Uncharacterized protein</fullName>
    </submittedName>
</protein>
<dbReference type="RefSeq" id="XP_038745121.1">
    <property type="nucleotide sequence ID" value="XM_038889758.1"/>
</dbReference>
<keyword evidence="3" id="KW-1185">Reference proteome</keyword>
<evidence type="ECO:0000313" key="2">
    <source>
        <dbReference type="EMBL" id="KAF9875660.1"/>
    </source>
</evidence>
<name>A0A9P6I4G2_9PEZI</name>
<accession>A0A9P6I4G2</accession>
<comment type="caution">
    <text evidence="2">The sequence shown here is derived from an EMBL/GenBank/DDBJ whole genome shotgun (WGS) entry which is preliminary data.</text>
</comment>
<organism evidence="2 3">
    <name type="scientific">Colletotrichum karsti</name>
    <dbReference type="NCBI Taxonomy" id="1095194"/>
    <lineage>
        <taxon>Eukaryota</taxon>
        <taxon>Fungi</taxon>
        <taxon>Dikarya</taxon>
        <taxon>Ascomycota</taxon>
        <taxon>Pezizomycotina</taxon>
        <taxon>Sordariomycetes</taxon>
        <taxon>Hypocreomycetidae</taxon>
        <taxon>Glomerellales</taxon>
        <taxon>Glomerellaceae</taxon>
        <taxon>Colletotrichum</taxon>
        <taxon>Colletotrichum boninense species complex</taxon>
    </lineage>
</organism>